<dbReference type="GO" id="GO:0005886">
    <property type="term" value="C:plasma membrane"/>
    <property type="evidence" value="ECO:0007669"/>
    <property type="project" value="UniProtKB-SubCell"/>
</dbReference>
<dbReference type="GO" id="GO:0008191">
    <property type="term" value="F:metalloendopeptidase inhibitor activity"/>
    <property type="evidence" value="ECO:0007669"/>
    <property type="project" value="InterPro"/>
</dbReference>
<dbReference type="Proteomes" id="UP000008144">
    <property type="component" value="Unassembled WGS sequence"/>
</dbReference>
<evidence type="ECO:0000256" key="3">
    <source>
        <dbReference type="ARBA" id="ARBA00022622"/>
    </source>
</evidence>
<feature type="domain" description="Kazal-like" evidence="15">
    <location>
        <begin position="12"/>
        <end position="58"/>
    </location>
</feature>
<dbReference type="InterPro" id="IPR036058">
    <property type="entry name" value="Kazal_dom_sf"/>
</dbReference>
<evidence type="ECO:0000256" key="7">
    <source>
        <dbReference type="ARBA" id="ARBA00022737"/>
    </source>
</evidence>
<keyword evidence="11" id="KW-0325">Glycoprotein</keyword>
<dbReference type="FunFam" id="3.30.60.30:FF:000011">
    <property type="entry name" value="reversion-inducing cysteine-rich protein with Kazal motifs isoform X1"/>
    <property type="match status" value="1"/>
</dbReference>
<dbReference type="STRING" id="7719.ENSCINP00000026794"/>
<evidence type="ECO:0000256" key="13">
    <source>
        <dbReference type="ARBA" id="ARBA00061636"/>
    </source>
</evidence>
<accession>F6Y6R0</accession>
<dbReference type="OMA" id="LHICTFE"/>
<dbReference type="PROSITE" id="PS51465">
    <property type="entry name" value="KAZAL_2"/>
    <property type="match status" value="1"/>
</dbReference>
<keyword evidence="4" id="KW-0879">Wnt signaling pathway</keyword>
<evidence type="ECO:0000256" key="6">
    <source>
        <dbReference type="ARBA" id="ARBA00022729"/>
    </source>
</evidence>
<keyword evidence="6" id="KW-0732">Signal</keyword>
<dbReference type="SUPFAM" id="SSF100895">
    <property type="entry name" value="Kazal-type serine protease inhibitors"/>
    <property type="match status" value="2"/>
</dbReference>
<dbReference type="PANTHER" id="PTHR13487">
    <property type="entry name" value="SERINE PROTEASE INHIBITOR"/>
    <property type="match status" value="1"/>
</dbReference>
<reference evidence="17" key="1">
    <citation type="journal article" date="2002" name="Science">
        <title>The draft genome of Ciona intestinalis: insights into chordate and vertebrate origins.</title>
        <authorList>
            <person name="Dehal P."/>
            <person name="Satou Y."/>
            <person name="Campbell R.K."/>
            <person name="Chapman J."/>
            <person name="Degnan B."/>
            <person name="De Tomaso A."/>
            <person name="Davidson B."/>
            <person name="Di Gregorio A."/>
            <person name="Gelpke M."/>
            <person name="Goodstein D.M."/>
            <person name="Harafuji N."/>
            <person name="Hastings K.E."/>
            <person name="Ho I."/>
            <person name="Hotta K."/>
            <person name="Huang W."/>
            <person name="Kawashima T."/>
            <person name="Lemaire P."/>
            <person name="Martinez D."/>
            <person name="Meinertzhagen I.A."/>
            <person name="Necula S."/>
            <person name="Nonaka M."/>
            <person name="Putnam N."/>
            <person name="Rash S."/>
            <person name="Saiga H."/>
            <person name="Satake M."/>
            <person name="Terry A."/>
            <person name="Yamada L."/>
            <person name="Wang H.G."/>
            <person name="Awazu S."/>
            <person name="Azumi K."/>
            <person name="Boore J."/>
            <person name="Branno M."/>
            <person name="Chin-Bow S."/>
            <person name="DeSantis R."/>
            <person name="Doyle S."/>
            <person name="Francino P."/>
            <person name="Keys D.N."/>
            <person name="Haga S."/>
            <person name="Hayashi H."/>
            <person name="Hino K."/>
            <person name="Imai K.S."/>
            <person name="Inaba K."/>
            <person name="Kano S."/>
            <person name="Kobayashi K."/>
            <person name="Kobayashi M."/>
            <person name="Lee B.I."/>
            <person name="Makabe K.W."/>
            <person name="Manohar C."/>
            <person name="Matassi G."/>
            <person name="Medina M."/>
            <person name="Mochizuki Y."/>
            <person name="Mount S."/>
            <person name="Morishita T."/>
            <person name="Miura S."/>
            <person name="Nakayama A."/>
            <person name="Nishizaka S."/>
            <person name="Nomoto H."/>
            <person name="Ohta F."/>
            <person name="Oishi K."/>
            <person name="Rigoutsos I."/>
            <person name="Sano M."/>
            <person name="Sasaki A."/>
            <person name="Sasakura Y."/>
            <person name="Shoguchi E."/>
            <person name="Shin-i T."/>
            <person name="Spagnuolo A."/>
            <person name="Stainier D."/>
            <person name="Suzuki M.M."/>
            <person name="Tassy O."/>
            <person name="Takatori N."/>
            <person name="Tokuoka M."/>
            <person name="Yagi K."/>
            <person name="Yoshizaki F."/>
            <person name="Wada S."/>
            <person name="Zhang C."/>
            <person name="Hyatt P.D."/>
            <person name="Larimer F."/>
            <person name="Detter C."/>
            <person name="Doggett N."/>
            <person name="Glavina T."/>
            <person name="Hawkins T."/>
            <person name="Richardson P."/>
            <person name="Lucas S."/>
            <person name="Kohara Y."/>
            <person name="Levine M."/>
            <person name="Satoh N."/>
            <person name="Rokhsar D.S."/>
        </authorList>
    </citation>
    <scope>NUCLEOTIDE SEQUENCE [LARGE SCALE GENOMIC DNA]</scope>
</reference>
<keyword evidence="5" id="KW-0646">Protease inhibitor</keyword>
<evidence type="ECO:0000259" key="15">
    <source>
        <dbReference type="PROSITE" id="PS51465"/>
    </source>
</evidence>
<keyword evidence="3" id="KW-0336">GPI-anchor</keyword>
<evidence type="ECO:0000313" key="17">
    <source>
        <dbReference type="Proteomes" id="UP000008144"/>
    </source>
</evidence>
<dbReference type="InterPro" id="IPR002350">
    <property type="entry name" value="Kazal_dom"/>
</dbReference>
<dbReference type="InParanoid" id="F6Y6R0"/>
<keyword evidence="17" id="KW-1185">Reference proteome</keyword>
<evidence type="ECO:0000256" key="5">
    <source>
        <dbReference type="ARBA" id="ARBA00022690"/>
    </source>
</evidence>
<evidence type="ECO:0000256" key="1">
    <source>
        <dbReference type="ARBA" id="ARBA00004609"/>
    </source>
</evidence>
<dbReference type="SMART" id="SM00280">
    <property type="entry name" value="KAZAL"/>
    <property type="match status" value="2"/>
</dbReference>
<dbReference type="HOGENOM" id="CLU_769910_0_0_1"/>
<dbReference type="Ensembl" id="ENSCINT00000027040.2">
    <property type="protein sequence ID" value="ENSCINP00000026794.2"/>
    <property type="gene ID" value="ENSCING00000002924.3"/>
</dbReference>
<proteinExistence type="inferred from homology"/>
<reference evidence="16" key="2">
    <citation type="submission" date="2025-08" db="UniProtKB">
        <authorList>
            <consortium name="Ensembl"/>
        </authorList>
    </citation>
    <scope>IDENTIFICATION</scope>
</reference>
<reference evidence="16" key="3">
    <citation type="submission" date="2025-09" db="UniProtKB">
        <authorList>
            <consortium name="Ensembl"/>
        </authorList>
    </citation>
    <scope>IDENTIFICATION</scope>
</reference>
<dbReference type="InterPro" id="IPR039016">
    <property type="entry name" value="RECK"/>
</dbReference>
<sequence length="393" mass="43446">MTSHSTLEDKRRFTGVPCNCKPYYTPVCGSNGVTYRSLCVARCLGLAHHHIQPGACSQLDPCISNPCPSRERCIATPRVCLTRTNRCQQYECLPRNKQCPRLLSSAILPQSRKAFKHRRRQLDYQDILSSSHFFSNSDYLSKNNAVCDVNNKQYDNICKLVRSRRFKKISHKGNCDAACPSDGSRRVCGHDHVTYNSSCVAMATGIFPDYVGPCRPISYGTDGELSTCAGVKCAALSNPGCKPVTPPGSCCPICAGLLRVLVSTPHLMAIPQRSWKGPVTVRDIVWILRRHLNVLECATYGQLTTEGDLVIMTLSTIDKPSLLQTKACSSEAERLSRLINSRSPTLTSDLILSTLTAATWTSTDKDSSSSYMTSSLMTWVLALIAHYLCWYVT</sequence>
<comment type="similarity">
    <text evidence="13">Belongs to the RECK family.</text>
</comment>
<dbReference type="GO" id="GO:0004867">
    <property type="term" value="F:serine-type endopeptidase inhibitor activity"/>
    <property type="evidence" value="ECO:0007669"/>
    <property type="project" value="UniProtKB-KW"/>
</dbReference>
<dbReference type="Pfam" id="PF07648">
    <property type="entry name" value="Kazal_2"/>
    <property type="match status" value="2"/>
</dbReference>
<dbReference type="Gene3D" id="3.30.60.30">
    <property type="match status" value="2"/>
</dbReference>
<keyword evidence="9" id="KW-0472">Membrane</keyword>
<dbReference type="PANTHER" id="PTHR13487:SF3">
    <property type="entry name" value="REVERSION-INDUCING CYSTEINE-RICH PROTEIN WITH KAZAL MOTIFS"/>
    <property type="match status" value="1"/>
</dbReference>
<keyword evidence="12" id="KW-0449">Lipoprotein</keyword>
<keyword evidence="7" id="KW-0677">Repeat</keyword>
<evidence type="ECO:0000256" key="11">
    <source>
        <dbReference type="ARBA" id="ARBA00023180"/>
    </source>
</evidence>
<dbReference type="GO" id="GO:0016055">
    <property type="term" value="P:Wnt signaling pathway"/>
    <property type="evidence" value="ECO:0007669"/>
    <property type="project" value="UniProtKB-KW"/>
</dbReference>
<keyword evidence="2" id="KW-1003">Cell membrane</keyword>
<evidence type="ECO:0000256" key="4">
    <source>
        <dbReference type="ARBA" id="ARBA00022687"/>
    </source>
</evidence>
<protein>
    <recommendedName>
        <fullName evidence="14">Reversion-inducing cysteine-rich protein with Kazal motifs</fullName>
    </recommendedName>
</protein>
<dbReference type="AlphaFoldDB" id="F6Y6R0"/>
<evidence type="ECO:0000256" key="12">
    <source>
        <dbReference type="ARBA" id="ARBA00023288"/>
    </source>
</evidence>
<evidence type="ECO:0000256" key="9">
    <source>
        <dbReference type="ARBA" id="ARBA00023136"/>
    </source>
</evidence>
<keyword evidence="8" id="KW-0722">Serine protease inhibitor</keyword>
<dbReference type="PROSITE" id="PS00282">
    <property type="entry name" value="KAZAL_1"/>
    <property type="match status" value="1"/>
</dbReference>
<dbReference type="GO" id="GO:0098552">
    <property type="term" value="C:side of membrane"/>
    <property type="evidence" value="ECO:0007669"/>
    <property type="project" value="UniProtKB-KW"/>
</dbReference>
<evidence type="ECO:0000256" key="14">
    <source>
        <dbReference type="ARBA" id="ARBA00073829"/>
    </source>
</evidence>
<name>F6Y6R0_CIOIN</name>
<comment type="subcellular location">
    <subcellularLocation>
        <location evidence="1">Cell membrane</location>
        <topology evidence="1">Lipid-anchor</topology>
        <topology evidence="1">GPI-anchor</topology>
    </subcellularLocation>
</comment>
<evidence type="ECO:0000313" key="16">
    <source>
        <dbReference type="Ensembl" id="ENSCINP00000026794.2"/>
    </source>
</evidence>
<organism evidence="16 17">
    <name type="scientific">Ciona intestinalis</name>
    <name type="common">Transparent sea squirt</name>
    <name type="synonym">Ascidia intestinalis</name>
    <dbReference type="NCBI Taxonomy" id="7719"/>
    <lineage>
        <taxon>Eukaryota</taxon>
        <taxon>Metazoa</taxon>
        <taxon>Chordata</taxon>
        <taxon>Tunicata</taxon>
        <taxon>Ascidiacea</taxon>
        <taxon>Phlebobranchia</taxon>
        <taxon>Cionidae</taxon>
        <taxon>Ciona</taxon>
    </lineage>
</organism>
<keyword evidence="10" id="KW-1015">Disulfide bond</keyword>
<dbReference type="GeneTree" id="ENSGT00390000018540"/>
<evidence type="ECO:0000256" key="8">
    <source>
        <dbReference type="ARBA" id="ARBA00022900"/>
    </source>
</evidence>
<evidence type="ECO:0000256" key="10">
    <source>
        <dbReference type="ARBA" id="ARBA00023157"/>
    </source>
</evidence>
<evidence type="ECO:0000256" key="2">
    <source>
        <dbReference type="ARBA" id="ARBA00022475"/>
    </source>
</evidence>
<dbReference type="CDD" id="cd00104">
    <property type="entry name" value="KAZAL_FS"/>
    <property type="match status" value="1"/>
</dbReference>